<keyword evidence="3" id="KW-1185">Reference proteome</keyword>
<evidence type="ECO:0000256" key="1">
    <source>
        <dbReference type="SAM" id="MobiDB-lite"/>
    </source>
</evidence>
<protein>
    <submittedName>
        <fullName evidence="2">Type VII secretion target</fullName>
    </submittedName>
</protein>
<dbReference type="EMBL" id="JBKBDD010000004">
    <property type="protein sequence ID" value="MFN6544258.1"/>
    <property type="molecule type" value="Genomic_DNA"/>
</dbReference>
<sequence length="104" mass="10807">MGDLKVLASDLTNRATKQRAVAASIEAAEKATDGSTLAVGRTHGVVCSVAIAALGEAQMSRTAATQAMNSFSNALADKLDKAAADYTRTDQQEEGNLSGQMHPR</sequence>
<feature type="compositionally biased region" description="Polar residues" evidence="1">
    <location>
        <begin position="94"/>
        <end position="104"/>
    </location>
</feature>
<accession>A0ABW9LAK1</accession>
<proteinExistence type="predicted"/>
<dbReference type="Proteomes" id="UP001635816">
    <property type="component" value="Unassembled WGS sequence"/>
</dbReference>
<evidence type="ECO:0000313" key="3">
    <source>
        <dbReference type="Proteomes" id="UP001635816"/>
    </source>
</evidence>
<comment type="caution">
    <text evidence="2">The sequence shown here is derived from an EMBL/GenBank/DDBJ whole genome shotgun (WGS) entry which is preliminary data.</text>
</comment>
<name>A0ABW9LAK1_9MYCO</name>
<dbReference type="Pfam" id="PF10824">
    <property type="entry name" value="T7SS_ESX_EspC"/>
    <property type="match status" value="1"/>
</dbReference>
<dbReference type="RefSeq" id="WP_409543551.1">
    <property type="nucleotide sequence ID" value="NZ_JBKBDD010000004.1"/>
</dbReference>
<dbReference type="InterPro" id="IPR022536">
    <property type="entry name" value="EspC"/>
</dbReference>
<feature type="region of interest" description="Disordered" evidence="1">
    <location>
        <begin position="83"/>
        <end position="104"/>
    </location>
</feature>
<gene>
    <name evidence="2" type="ORF">ACK4CT_13790</name>
</gene>
<reference evidence="2 3" key="1">
    <citation type="submission" date="2024-12" db="EMBL/GenBank/DDBJ databases">
        <title>The coexistence of Mycolicibacterium septicum and Mycolicibacterium nivoides in clinical samples.</title>
        <authorList>
            <person name="Wang C."/>
            <person name="Feng Y."/>
            <person name="Zong Z."/>
        </authorList>
    </citation>
    <scope>NUCLEOTIDE SEQUENCE [LARGE SCALE GENOMIC DNA]</scope>
    <source>
        <strain evidence="2 3">120309</strain>
    </source>
</reference>
<organism evidence="2 3">
    <name type="scientific">Mycolicibacterium nivoides</name>
    <dbReference type="NCBI Taxonomy" id="2487344"/>
    <lineage>
        <taxon>Bacteria</taxon>
        <taxon>Bacillati</taxon>
        <taxon>Actinomycetota</taxon>
        <taxon>Actinomycetes</taxon>
        <taxon>Mycobacteriales</taxon>
        <taxon>Mycobacteriaceae</taxon>
        <taxon>Mycolicibacterium</taxon>
    </lineage>
</organism>
<evidence type="ECO:0000313" key="2">
    <source>
        <dbReference type="EMBL" id="MFN6544258.1"/>
    </source>
</evidence>